<gene>
    <name evidence="1" type="ORF">NG800_002320</name>
</gene>
<protein>
    <submittedName>
        <fullName evidence="1">Uncharacterized protein</fullName>
    </submittedName>
</protein>
<accession>A0ABU4JDP5</accession>
<organism evidence="1 2">
    <name type="scientific">Epilithonimonas ginsengisoli</name>
    <dbReference type="NCBI Taxonomy" id="1245592"/>
    <lineage>
        <taxon>Bacteria</taxon>
        <taxon>Pseudomonadati</taxon>
        <taxon>Bacteroidota</taxon>
        <taxon>Flavobacteriia</taxon>
        <taxon>Flavobacteriales</taxon>
        <taxon>Weeksellaceae</taxon>
        <taxon>Chryseobacterium group</taxon>
        <taxon>Epilithonimonas</taxon>
    </lineage>
</organism>
<keyword evidence="2" id="KW-1185">Reference proteome</keyword>
<name>A0ABU4JDP5_9FLAO</name>
<reference evidence="1 2" key="1">
    <citation type="submission" date="2023-11" db="EMBL/GenBank/DDBJ databases">
        <title>First isolation, identification, and characterization of non-pathogenic Epilithonimonas ginsengisoli isolated from diseased farmed rainbow trout (Oncorhynchus mykiss) in Chile.</title>
        <authorList>
            <person name="Miranda C.D."/>
            <person name="Irgang R."/>
            <person name="Concha C."/>
            <person name="Rojas R."/>
            <person name="Avendano R."/>
        </authorList>
    </citation>
    <scope>NUCLEOTIDE SEQUENCE [LARGE SCALE GENOMIC DNA]</scope>
    <source>
        <strain evidence="1 2">FP99</strain>
    </source>
</reference>
<evidence type="ECO:0000313" key="1">
    <source>
        <dbReference type="EMBL" id="MDW8547728.1"/>
    </source>
</evidence>
<dbReference type="EMBL" id="JAMXLT020000002">
    <property type="protein sequence ID" value="MDW8547728.1"/>
    <property type="molecule type" value="Genomic_DNA"/>
</dbReference>
<comment type="caution">
    <text evidence="1">The sequence shown here is derived from an EMBL/GenBank/DDBJ whole genome shotgun (WGS) entry which is preliminary data.</text>
</comment>
<dbReference type="Proteomes" id="UP001204439">
    <property type="component" value="Unassembled WGS sequence"/>
</dbReference>
<proteinExistence type="predicted"/>
<dbReference type="RefSeq" id="WP_131797742.1">
    <property type="nucleotide sequence ID" value="NZ_JAMXLT020000002.1"/>
</dbReference>
<evidence type="ECO:0000313" key="2">
    <source>
        <dbReference type="Proteomes" id="UP001204439"/>
    </source>
</evidence>
<sequence>MKIIKFLFHIIISLGFFQCQSQSNIKNNKVLINNSFETLNFSKLKKADIQPTMPNSEIVYEIVYETISNGDKIEFSNSYNRIYKKRGWFNIYKEYYANGNIKSKGVENKTYNGDYGLLYEFNEQGQLTKTTDFEKDWHTSFESITEIATRYKKKYDYKAETAIDGVINDNTNWEQDYVIIRRKEEIGKRYWYIEFNRPQYENPLNKKVERVVVVVDDATGKELEKLHYFDFYNTFFKDPLKETI</sequence>